<reference evidence="6" key="1">
    <citation type="submission" date="2018-09" db="EMBL/GenBank/DDBJ databases">
        <authorList>
            <person name="Livingstone P.G."/>
            <person name="Whitworth D.E."/>
        </authorList>
    </citation>
    <scope>NUCLEOTIDE SEQUENCE [LARGE SCALE GENOMIC DNA]</scope>
    <source>
        <strain evidence="6">CA054A</strain>
    </source>
</reference>
<evidence type="ECO:0000313" key="6">
    <source>
        <dbReference type="Proteomes" id="UP000268094"/>
    </source>
</evidence>
<organism evidence="5 6">
    <name type="scientific">Corallococcus terminator</name>
    <dbReference type="NCBI Taxonomy" id="2316733"/>
    <lineage>
        <taxon>Bacteria</taxon>
        <taxon>Pseudomonadati</taxon>
        <taxon>Myxococcota</taxon>
        <taxon>Myxococcia</taxon>
        <taxon>Myxococcales</taxon>
        <taxon>Cystobacterineae</taxon>
        <taxon>Myxococcaceae</taxon>
        <taxon>Corallococcus</taxon>
    </lineage>
</organism>
<dbReference type="OrthoDB" id="9797519at2"/>
<evidence type="ECO:0000313" key="5">
    <source>
        <dbReference type="EMBL" id="RKG73347.1"/>
    </source>
</evidence>
<dbReference type="PROSITE" id="PS51295">
    <property type="entry name" value="CRM"/>
    <property type="match status" value="1"/>
</dbReference>
<dbReference type="Gene3D" id="3.30.110.60">
    <property type="entry name" value="YhbY-like"/>
    <property type="match status" value="1"/>
</dbReference>
<dbReference type="InterPro" id="IPR051925">
    <property type="entry name" value="RNA-binding_domain"/>
</dbReference>
<dbReference type="PANTHER" id="PTHR40065">
    <property type="entry name" value="RNA-BINDING PROTEIN YHBY"/>
    <property type="match status" value="1"/>
</dbReference>
<proteinExistence type="predicted"/>
<dbReference type="RefSeq" id="WP_120545208.1">
    <property type="nucleotide sequence ID" value="NZ_RAVZ01000415.1"/>
</dbReference>
<comment type="caution">
    <text evidence="5">The sequence shown here is derived from an EMBL/GenBank/DDBJ whole genome shotgun (WGS) entry which is preliminary data.</text>
</comment>
<dbReference type="SUPFAM" id="SSF75471">
    <property type="entry name" value="YhbY-like"/>
    <property type="match status" value="1"/>
</dbReference>
<evidence type="ECO:0000256" key="1">
    <source>
        <dbReference type="ARBA" id="ARBA00022884"/>
    </source>
</evidence>
<gene>
    <name evidence="5" type="primary">yhbY</name>
    <name evidence="5" type="ORF">D7V88_36550</name>
</gene>
<dbReference type="SMART" id="SM01103">
    <property type="entry name" value="CRS1_YhbY"/>
    <property type="match status" value="1"/>
</dbReference>
<feature type="domain" description="CRM" evidence="4">
    <location>
        <begin position="1"/>
        <end position="96"/>
    </location>
</feature>
<dbReference type="InterPro" id="IPR017924">
    <property type="entry name" value="RNA-binding_YhbY"/>
</dbReference>
<sequence>MPLTGKERRHLRALGHHLEPVVLVGQSGVTEGVIAAVEQALNDHELIKVKINEGPDGRHEVADRIAADTGSDLAQLLGRTALFFKRRKLKSHFEDILKGPHEPKAVPKPAEEKKPRRR</sequence>
<name>A0A3A8HQ75_9BACT</name>
<protein>
    <submittedName>
        <fullName evidence="5">Ribosome assembly RNA-binding protein YhbY</fullName>
    </submittedName>
</protein>
<dbReference type="PANTHER" id="PTHR40065:SF3">
    <property type="entry name" value="RNA-BINDING PROTEIN YHBY"/>
    <property type="match status" value="1"/>
</dbReference>
<dbReference type="GO" id="GO:0003723">
    <property type="term" value="F:RNA binding"/>
    <property type="evidence" value="ECO:0007669"/>
    <property type="project" value="UniProtKB-UniRule"/>
</dbReference>
<evidence type="ECO:0000256" key="3">
    <source>
        <dbReference type="SAM" id="MobiDB-lite"/>
    </source>
</evidence>
<dbReference type="InterPro" id="IPR001890">
    <property type="entry name" value="RNA-binding_CRM"/>
</dbReference>
<evidence type="ECO:0000256" key="2">
    <source>
        <dbReference type="PROSITE-ProRule" id="PRU00626"/>
    </source>
</evidence>
<dbReference type="InterPro" id="IPR035920">
    <property type="entry name" value="YhbY-like_sf"/>
</dbReference>
<keyword evidence="1 2" id="KW-0694">RNA-binding</keyword>
<dbReference type="NCBIfam" id="TIGR00253">
    <property type="entry name" value="RNA_bind_YhbY"/>
    <property type="match status" value="1"/>
</dbReference>
<dbReference type="Proteomes" id="UP000268094">
    <property type="component" value="Unassembled WGS sequence"/>
</dbReference>
<dbReference type="AlphaFoldDB" id="A0A3A8HQ75"/>
<accession>A0A3A8HQ75</accession>
<evidence type="ECO:0000259" key="4">
    <source>
        <dbReference type="PROSITE" id="PS51295"/>
    </source>
</evidence>
<keyword evidence="6" id="KW-1185">Reference proteome</keyword>
<feature type="region of interest" description="Disordered" evidence="3">
    <location>
        <begin position="95"/>
        <end position="118"/>
    </location>
</feature>
<dbReference type="EMBL" id="RAVZ01000415">
    <property type="protein sequence ID" value="RKG73347.1"/>
    <property type="molecule type" value="Genomic_DNA"/>
</dbReference>
<dbReference type="Pfam" id="PF01985">
    <property type="entry name" value="CRS1_YhbY"/>
    <property type="match status" value="1"/>
</dbReference>